<dbReference type="InterPro" id="IPR011051">
    <property type="entry name" value="RmlC_Cupin_sf"/>
</dbReference>
<feature type="active site" description="Proton acceptor" evidence="5">
    <location>
        <position position="62"/>
    </location>
</feature>
<feature type="active site" description="Proton donor" evidence="5">
    <location>
        <position position="132"/>
    </location>
</feature>
<reference evidence="8 9" key="1">
    <citation type="submission" date="2019-09" db="EMBL/GenBank/DDBJ databases">
        <title>Isolation and complete genome sequencing of Methylocystis species.</title>
        <authorList>
            <person name="Rumah B.L."/>
            <person name="Stead C.E."/>
            <person name="Stevens B.C."/>
            <person name="Minton N.P."/>
            <person name="Grosse-Honebrink A."/>
            <person name="Zhang Y."/>
        </authorList>
    </citation>
    <scope>NUCLEOTIDE SEQUENCE [LARGE SCALE GENOMIC DNA]</scope>
    <source>
        <strain evidence="8 9">BRCS2</strain>
    </source>
</reference>
<dbReference type="PANTHER" id="PTHR21047">
    <property type="entry name" value="DTDP-6-DEOXY-D-GLUCOSE-3,5 EPIMERASE"/>
    <property type="match status" value="1"/>
</dbReference>
<dbReference type="GO" id="GO:0019305">
    <property type="term" value="P:dTDP-rhamnose biosynthetic process"/>
    <property type="evidence" value="ECO:0007669"/>
    <property type="project" value="UniProtKB-UniRule"/>
</dbReference>
<dbReference type="PANTHER" id="PTHR21047:SF2">
    <property type="entry name" value="THYMIDINE DIPHOSPHO-4-KETO-RHAMNOSE 3,5-EPIMERASE"/>
    <property type="match status" value="1"/>
</dbReference>
<organism evidence="8 9">
    <name type="scientific">Methylocystis parvus</name>
    <dbReference type="NCBI Taxonomy" id="134"/>
    <lineage>
        <taxon>Bacteria</taxon>
        <taxon>Pseudomonadati</taxon>
        <taxon>Pseudomonadota</taxon>
        <taxon>Alphaproteobacteria</taxon>
        <taxon>Hyphomicrobiales</taxon>
        <taxon>Methylocystaceae</taxon>
        <taxon>Methylocystis</taxon>
    </lineage>
</organism>
<dbReference type="Proteomes" id="UP000422569">
    <property type="component" value="Chromosome"/>
</dbReference>
<dbReference type="UniPathway" id="UPA00124"/>
<dbReference type="SUPFAM" id="SSF51182">
    <property type="entry name" value="RmlC-like cupins"/>
    <property type="match status" value="1"/>
</dbReference>
<dbReference type="NCBIfam" id="TIGR01221">
    <property type="entry name" value="rmlC"/>
    <property type="match status" value="1"/>
</dbReference>
<dbReference type="CDD" id="cd00438">
    <property type="entry name" value="cupin_RmlC"/>
    <property type="match status" value="1"/>
</dbReference>
<protein>
    <recommendedName>
        <fullName evidence="4 7">dTDP-4-dehydrorhamnose 3,5-epimerase</fullName>
        <ecNumber evidence="3 7">5.1.3.13</ecNumber>
    </recommendedName>
    <alternativeName>
        <fullName evidence="7">Thymidine diphospho-4-keto-rhamnose 3,5-epimerase</fullName>
    </alternativeName>
</protein>
<comment type="similarity">
    <text evidence="7">Belongs to the dTDP-4-dehydrorhamnose 3,5-epimerase family.</text>
</comment>
<keyword evidence="9" id="KW-1185">Reference proteome</keyword>
<dbReference type="GO" id="GO:0008830">
    <property type="term" value="F:dTDP-4-dehydrorhamnose 3,5-epimerase activity"/>
    <property type="evidence" value="ECO:0007669"/>
    <property type="project" value="UniProtKB-UniRule"/>
</dbReference>
<evidence type="ECO:0000256" key="4">
    <source>
        <dbReference type="ARBA" id="ARBA00019595"/>
    </source>
</evidence>
<comment type="catalytic activity">
    <reaction evidence="1 7">
        <text>dTDP-4-dehydro-6-deoxy-alpha-D-glucose = dTDP-4-dehydro-beta-L-rhamnose</text>
        <dbReference type="Rhea" id="RHEA:16969"/>
        <dbReference type="ChEBI" id="CHEBI:57649"/>
        <dbReference type="ChEBI" id="CHEBI:62830"/>
        <dbReference type="EC" id="5.1.3.13"/>
    </reaction>
</comment>
<evidence type="ECO:0000313" key="9">
    <source>
        <dbReference type="Proteomes" id="UP000422569"/>
    </source>
</evidence>
<evidence type="ECO:0000256" key="3">
    <source>
        <dbReference type="ARBA" id="ARBA00012098"/>
    </source>
</evidence>
<dbReference type="Pfam" id="PF00908">
    <property type="entry name" value="dTDP_sugar_isom"/>
    <property type="match status" value="1"/>
</dbReference>
<evidence type="ECO:0000256" key="7">
    <source>
        <dbReference type="RuleBase" id="RU364069"/>
    </source>
</evidence>
<evidence type="ECO:0000256" key="2">
    <source>
        <dbReference type="ARBA" id="ARBA00001997"/>
    </source>
</evidence>
<feature type="site" description="Participates in a stacking interaction with the thymidine ring of dTDP-4-oxo-6-deoxyglucose" evidence="6">
    <location>
        <position position="138"/>
    </location>
</feature>
<dbReference type="AlphaFoldDB" id="A0A6B8M7X5"/>
<comment type="subunit">
    <text evidence="7">Homodimer.</text>
</comment>
<evidence type="ECO:0000256" key="6">
    <source>
        <dbReference type="PIRSR" id="PIRSR600888-3"/>
    </source>
</evidence>
<comment type="function">
    <text evidence="2 7">Catalyzes the epimerization of the C3' and C5'positions of dTDP-6-deoxy-D-xylo-4-hexulose, forming dTDP-6-deoxy-L-lyxo-4-hexulose.</text>
</comment>
<comment type="pathway">
    <text evidence="7">Carbohydrate biosynthesis; dTDP-L-rhamnose biosynthesis.</text>
</comment>
<evidence type="ECO:0000313" key="8">
    <source>
        <dbReference type="EMBL" id="QGM97729.1"/>
    </source>
</evidence>
<dbReference type="EMBL" id="CP044331">
    <property type="protein sequence ID" value="QGM97729.1"/>
    <property type="molecule type" value="Genomic_DNA"/>
</dbReference>
<dbReference type="InterPro" id="IPR014710">
    <property type="entry name" value="RmlC-like_jellyroll"/>
</dbReference>
<evidence type="ECO:0000256" key="1">
    <source>
        <dbReference type="ARBA" id="ARBA00001298"/>
    </source>
</evidence>
<name>A0A6B8M7X5_9HYPH</name>
<dbReference type="EC" id="5.1.3.13" evidence="3 7"/>
<dbReference type="GO" id="GO:0000271">
    <property type="term" value="P:polysaccharide biosynthetic process"/>
    <property type="evidence" value="ECO:0007669"/>
    <property type="project" value="TreeGrafter"/>
</dbReference>
<dbReference type="Gene3D" id="2.60.120.10">
    <property type="entry name" value="Jelly Rolls"/>
    <property type="match status" value="1"/>
</dbReference>
<keyword evidence="7 8" id="KW-0413">Isomerase</keyword>
<dbReference type="GO" id="GO:0005829">
    <property type="term" value="C:cytosol"/>
    <property type="evidence" value="ECO:0007669"/>
    <property type="project" value="TreeGrafter"/>
</dbReference>
<sequence length="184" mass="20552">MLFEDTEIPAVKIVTPRKHGDARGFFSEVYKESDWKNAGLDFTFVQDNHSFSAPVGTLRGLHFQTAPFAQDKLIRVARGRILDVAVDIRRSSPTFGEHVAVELSAENWRQLLVPIGFAHGFITLDPDTEVLYKVTALYSAANDRGLAFDDPDIGVDWPMPPGGPLLSDKDKRWPRLRDLADAFA</sequence>
<dbReference type="KEGG" id="mpar:F7D14_09780"/>
<proteinExistence type="inferred from homology"/>
<evidence type="ECO:0000256" key="5">
    <source>
        <dbReference type="PIRSR" id="PIRSR600888-1"/>
    </source>
</evidence>
<gene>
    <name evidence="8" type="primary">rfbC</name>
    <name evidence="8" type="ORF">F7D14_09780</name>
</gene>
<accession>A0A6B8M7X5</accession>
<dbReference type="RefSeq" id="WP_016917786.1">
    <property type="nucleotide sequence ID" value="NZ_CP044331.1"/>
</dbReference>
<dbReference type="InterPro" id="IPR000888">
    <property type="entry name" value="RmlC-like"/>
</dbReference>